<gene>
    <name evidence="1" type="ORF">OIU79_015570</name>
</gene>
<organism evidence="1 2">
    <name type="scientific">Salix purpurea</name>
    <name type="common">Purple osier willow</name>
    <dbReference type="NCBI Taxonomy" id="77065"/>
    <lineage>
        <taxon>Eukaryota</taxon>
        <taxon>Viridiplantae</taxon>
        <taxon>Streptophyta</taxon>
        <taxon>Embryophyta</taxon>
        <taxon>Tracheophyta</taxon>
        <taxon>Spermatophyta</taxon>
        <taxon>Magnoliopsida</taxon>
        <taxon>eudicotyledons</taxon>
        <taxon>Gunneridae</taxon>
        <taxon>Pentapetalae</taxon>
        <taxon>rosids</taxon>
        <taxon>fabids</taxon>
        <taxon>Malpighiales</taxon>
        <taxon>Salicaceae</taxon>
        <taxon>Saliceae</taxon>
        <taxon>Salix</taxon>
    </lineage>
</organism>
<evidence type="ECO:0000313" key="1">
    <source>
        <dbReference type="EMBL" id="KAJ6685568.1"/>
    </source>
</evidence>
<proteinExistence type="predicted"/>
<keyword evidence="2" id="KW-1185">Reference proteome</keyword>
<protein>
    <submittedName>
        <fullName evidence="1">Uncharacterized protein</fullName>
    </submittedName>
</protein>
<sequence>MGAVKEVSHLESSTIQVKRLPLKRSENHHRASPFLSFNCLGKLITVNWIVQRYWIWVFAVLVLPTLSL</sequence>
<dbReference type="EMBL" id="JAPFFK010000019">
    <property type="protein sequence ID" value="KAJ6685568.1"/>
    <property type="molecule type" value="Genomic_DNA"/>
</dbReference>
<dbReference type="AlphaFoldDB" id="A0A9Q0PC48"/>
<comment type="caution">
    <text evidence="1">The sequence shown here is derived from an EMBL/GenBank/DDBJ whole genome shotgun (WGS) entry which is preliminary data.</text>
</comment>
<reference evidence="1" key="1">
    <citation type="submission" date="2022-11" db="EMBL/GenBank/DDBJ databases">
        <authorList>
            <person name="Hyden B.L."/>
            <person name="Feng K."/>
            <person name="Yates T."/>
            <person name="Jawdy S."/>
            <person name="Smart L.B."/>
            <person name="Muchero W."/>
        </authorList>
    </citation>
    <scope>NUCLEOTIDE SEQUENCE</scope>
    <source>
        <tissue evidence="1">Shoot tip</tissue>
    </source>
</reference>
<name>A0A9Q0PC48_SALPP</name>
<accession>A0A9Q0PC48</accession>
<reference evidence="1" key="2">
    <citation type="journal article" date="2023" name="Int. J. Mol. Sci.">
        <title>De Novo Assembly and Annotation of 11 Diverse Shrub Willow (Salix) Genomes Reveals Novel Gene Organization in Sex-Linked Regions.</title>
        <authorList>
            <person name="Hyden B."/>
            <person name="Feng K."/>
            <person name="Yates T.B."/>
            <person name="Jawdy S."/>
            <person name="Cereghino C."/>
            <person name="Smart L.B."/>
            <person name="Muchero W."/>
        </authorList>
    </citation>
    <scope>NUCLEOTIDE SEQUENCE</scope>
    <source>
        <tissue evidence="1">Shoot tip</tissue>
    </source>
</reference>
<evidence type="ECO:0000313" key="2">
    <source>
        <dbReference type="Proteomes" id="UP001151532"/>
    </source>
</evidence>
<dbReference type="Proteomes" id="UP001151532">
    <property type="component" value="Chromosome 2"/>
</dbReference>